<accession>A3JY63</accession>
<dbReference type="AlphaFoldDB" id="A3JY63"/>
<name>A3JY63_SAGS3</name>
<evidence type="ECO:0000313" key="3">
    <source>
        <dbReference type="Proteomes" id="UP000005713"/>
    </source>
</evidence>
<dbReference type="EMBL" id="AAYA01000001">
    <property type="protein sequence ID" value="EBA10449.1"/>
    <property type="molecule type" value="Genomic_DNA"/>
</dbReference>
<reference evidence="2 3" key="1">
    <citation type="submission" date="2006-06" db="EMBL/GenBank/DDBJ databases">
        <authorList>
            <person name="Moran M.A."/>
            <person name="Ferriera S."/>
            <person name="Johnson J."/>
            <person name="Kravitz S."/>
            <person name="Beeson K."/>
            <person name="Sutton G."/>
            <person name="Rogers Y.-H."/>
            <person name="Friedman R."/>
            <person name="Frazier M."/>
            <person name="Venter J.C."/>
        </authorList>
    </citation>
    <scope>NUCLEOTIDE SEQUENCE [LARGE SCALE GENOMIC DNA]</scope>
    <source>
        <strain evidence="2 3">E-37</strain>
    </source>
</reference>
<gene>
    <name evidence="2" type="ORF">SSE37_20627</name>
</gene>
<dbReference type="Proteomes" id="UP000005713">
    <property type="component" value="Unassembled WGS sequence"/>
</dbReference>
<evidence type="ECO:0000313" key="2">
    <source>
        <dbReference type="EMBL" id="EBA10449.1"/>
    </source>
</evidence>
<keyword evidence="3" id="KW-1185">Reference proteome</keyword>
<protein>
    <recommendedName>
        <fullName evidence="1">DUF218 domain-containing protein</fullName>
    </recommendedName>
</protein>
<sequence>MRIRVALVLGAKVLEGGAPSPALRRRAAHAAGLYRSGAVDALLATGGALWGGPSEAEVIARLCAEAGVPETALVLEEAARNTRENIALSLPLLARMEARRVVIVTDRAHAPRARLVARRHGLEAAVSCPVPAPWSLGRARGVMREKVAYGWYWLRG</sequence>
<proteinExistence type="predicted"/>
<dbReference type="GO" id="GO:0005886">
    <property type="term" value="C:plasma membrane"/>
    <property type="evidence" value="ECO:0007669"/>
    <property type="project" value="TreeGrafter"/>
</dbReference>
<dbReference type="RefSeq" id="WP_005855309.1">
    <property type="nucleotide sequence ID" value="NZ_AAYA01000001.1"/>
</dbReference>
<dbReference type="InterPro" id="IPR051599">
    <property type="entry name" value="Cell_Envelope_Assoc"/>
</dbReference>
<dbReference type="PANTHER" id="PTHR30336">
    <property type="entry name" value="INNER MEMBRANE PROTEIN, PROBABLE PERMEASE"/>
    <property type="match status" value="1"/>
</dbReference>
<dbReference type="Gene3D" id="3.40.50.620">
    <property type="entry name" value="HUPs"/>
    <property type="match status" value="1"/>
</dbReference>
<feature type="domain" description="DUF218" evidence="1">
    <location>
        <begin position="5"/>
        <end position="136"/>
    </location>
</feature>
<dbReference type="InterPro" id="IPR003848">
    <property type="entry name" value="DUF218"/>
</dbReference>
<organism evidence="2 3">
    <name type="scientific">Sagittula stellata (strain ATCC 700073 / DSM 11524 / E-37)</name>
    <dbReference type="NCBI Taxonomy" id="388399"/>
    <lineage>
        <taxon>Bacteria</taxon>
        <taxon>Pseudomonadati</taxon>
        <taxon>Pseudomonadota</taxon>
        <taxon>Alphaproteobacteria</taxon>
        <taxon>Rhodobacterales</taxon>
        <taxon>Roseobacteraceae</taxon>
        <taxon>Sagittula</taxon>
    </lineage>
</organism>
<comment type="caution">
    <text evidence="2">The sequence shown here is derived from an EMBL/GenBank/DDBJ whole genome shotgun (WGS) entry which is preliminary data.</text>
</comment>
<dbReference type="PANTHER" id="PTHR30336:SF20">
    <property type="entry name" value="DUF218 DOMAIN-CONTAINING PROTEIN"/>
    <property type="match status" value="1"/>
</dbReference>
<evidence type="ECO:0000259" key="1">
    <source>
        <dbReference type="Pfam" id="PF02698"/>
    </source>
</evidence>
<dbReference type="Pfam" id="PF02698">
    <property type="entry name" value="DUF218"/>
    <property type="match status" value="1"/>
</dbReference>
<dbReference type="CDD" id="cd06259">
    <property type="entry name" value="YdcF-like"/>
    <property type="match status" value="1"/>
</dbReference>
<dbReference type="InterPro" id="IPR014729">
    <property type="entry name" value="Rossmann-like_a/b/a_fold"/>
</dbReference>
<dbReference type="eggNOG" id="COG1434">
    <property type="taxonomic scope" value="Bacteria"/>
</dbReference>